<comment type="similarity">
    <text evidence="11">Belongs to the glycosyl hydrolase 3 family. NagZ subfamily.</text>
</comment>
<dbReference type="InterPro" id="IPR022956">
    <property type="entry name" value="Beta_hexosaminidase_bac"/>
</dbReference>
<feature type="binding site" evidence="11">
    <location>
        <position position="62"/>
    </location>
    <ligand>
        <name>substrate</name>
    </ligand>
</feature>
<evidence type="ECO:0000313" key="13">
    <source>
        <dbReference type="EMBL" id="NLS12228.1"/>
    </source>
</evidence>
<dbReference type="GO" id="GO:0005737">
    <property type="term" value="C:cytoplasm"/>
    <property type="evidence" value="ECO:0007669"/>
    <property type="project" value="UniProtKB-SubCell"/>
</dbReference>
<feature type="domain" description="Glycoside hydrolase family 3 N-terminal" evidence="12">
    <location>
        <begin position="12"/>
        <end position="288"/>
    </location>
</feature>
<evidence type="ECO:0000313" key="14">
    <source>
        <dbReference type="Proteomes" id="UP000535589"/>
    </source>
</evidence>
<dbReference type="InterPro" id="IPR001764">
    <property type="entry name" value="Glyco_hydro_3_N"/>
</dbReference>
<dbReference type="InterPro" id="IPR017853">
    <property type="entry name" value="GH"/>
</dbReference>
<dbReference type="InterPro" id="IPR036962">
    <property type="entry name" value="Glyco_hydro_3_N_sf"/>
</dbReference>
<keyword evidence="7 11" id="KW-0326">Glycosidase</keyword>
<evidence type="ECO:0000256" key="9">
    <source>
        <dbReference type="ARBA" id="ARBA00023316"/>
    </source>
</evidence>
<accession>A0A7X8TNY0</accession>
<dbReference type="AlphaFoldDB" id="A0A7X8TNY0"/>
<dbReference type="UniPathway" id="UPA00544"/>
<name>A0A7X8TNY0_9VIBR</name>
<dbReference type="Gene3D" id="3.20.20.300">
    <property type="entry name" value="Glycoside hydrolase, family 3, N-terminal domain"/>
    <property type="match status" value="1"/>
</dbReference>
<keyword evidence="6 11" id="KW-0573">Peptidoglycan synthesis</keyword>
<dbReference type="GO" id="GO:0051301">
    <property type="term" value="P:cell division"/>
    <property type="evidence" value="ECO:0007669"/>
    <property type="project" value="UniProtKB-KW"/>
</dbReference>
<evidence type="ECO:0000256" key="5">
    <source>
        <dbReference type="ARBA" id="ARBA00022960"/>
    </source>
</evidence>
<feature type="binding site" evidence="11">
    <location>
        <position position="130"/>
    </location>
    <ligand>
        <name>substrate</name>
    </ligand>
</feature>
<feature type="active site" description="Proton donor/acceptor" evidence="11">
    <location>
        <position position="173"/>
    </location>
</feature>
<evidence type="ECO:0000256" key="4">
    <source>
        <dbReference type="ARBA" id="ARBA00022801"/>
    </source>
</evidence>
<dbReference type="EC" id="3.2.1.52" evidence="11"/>
<keyword evidence="8 11" id="KW-0131">Cell cycle</keyword>
<evidence type="ECO:0000256" key="7">
    <source>
        <dbReference type="ARBA" id="ARBA00023295"/>
    </source>
</evidence>
<dbReference type="Proteomes" id="UP000535589">
    <property type="component" value="Unassembled WGS sequence"/>
</dbReference>
<keyword evidence="4 11" id="KW-0378">Hydrolase</keyword>
<dbReference type="GO" id="GO:0009252">
    <property type="term" value="P:peptidoglycan biosynthetic process"/>
    <property type="evidence" value="ECO:0007669"/>
    <property type="project" value="UniProtKB-KW"/>
</dbReference>
<feature type="active site" description="Nucleophile" evidence="11">
    <location>
        <position position="243"/>
    </location>
</feature>
<evidence type="ECO:0000256" key="10">
    <source>
        <dbReference type="ARBA" id="ARBA00037880"/>
    </source>
</evidence>
<evidence type="ECO:0000256" key="8">
    <source>
        <dbReference type="ARBA" id="ARBA00023306"/>
    </source>
</evidence>
<dbReference type="InterPro" id="IPR019800">
    <property type="entry name" value="Glyco_hydro_3_AS"/>
</dbReference>
<comment type="catalytic activity">
    <reaction evidence="1 11">
        <text>Hydrolysis of terminal non-reducing N-acetyl-D-hexosamine residues in N-acetyl-beta-D-hexosaminides.</text>
        <dbReference type="EC" id="3.2.1.52"/>
    </reaction>
</comment>
<dbReference type="GO" id="GO:0005975">
    <property type="term" value="P:carbohydrate metabolic process"/>
    <property type="evidence" value="ECO:0007669"/>
    <property type="project" value="InterPro"/>
</dbReference>
<feature type="binding site" evidence="11">
    <location>
        <begin position="160"/>
        <end position="161"/>
    </location>
    <ligand>
        <name>substrate</name>
    </ligand>
</feature>
<keyword evidence="9 11" id="KW-0961">Cell wall biogenesis/degradation</keyword>
<proteinExistence type="inferred from homology"/>
<dbReference type="Pfam" id="PF00933">
    <property type="entry name" value="Glyco_hydro_3"/>
    <property type="match status" value="1"/>
</dbReference>
<feature type="binding site" evidence="11">
    <location>
        <position position="70"/>
    </location>
    <ligand>
        <name>substrate</name>
    </ligand>
</feature>
<keyword evidence="2 11" id="KW-0963">Cytoplasm</keyword>
<dbReference type="FunFam" id="3.20.20.300:FF:000001">
    <property type="entry name" value="Beta-hexosaminidase"/>
    <property type="match status" value="1"/>
</dbReference>
<dbReference type="GO" id="GO:0009254">
    <property type="term" value="P:peptidoglycan turnover"/>
    <property type="evidence" value="ECO:0007669"/>
    <property type="project" value="UniProtKB-UniRule"/>
</dbReference>
<comment type="pathway">
    <text evidence="10 11">Cell wall biogenesis; peptidoglycan recycling.</text>
</comment>
<evidence type="ECO:0000256" key="2">
    <source>
        <dbReference type="ARBA" id="ARBA00022490"/>
    </source>
</evidence>
<keyword evidence="5 11" id="KW-0133">Cell shape</keyword>
<comment type="function">
    <text evidence="11">Plays a role in peptidoglycan recycling by cleaving the terminal beta-1,4-linked N-acetylglucosamine (GlcNAc) from peptide-linked peptidoglycan fragments, giving rise to free GlcNAc, anhydro-N-acetylmuramic acid and anhydro-N-acetylmuramic acid-linked peptides.</text>
</comment>
<organism evidence="13 14">
    <name type="scientific">Vibrio agarilyticus</name>
    <dbReference type="NCBI Taxonomy" id="2726741"/>
    <lineage>
        <taxon>Bacteria</taxon>
        <taxon>Pseudomonadati</taxon>
        <taxon>Pseudomonadota</taxon>
        <taxon>Gammaproteobacteria</taxon>
        <taxon>Vibrionales</taxon>
        <taxon>Vibrionaceae</taxon>
        <taxon>Vibrio</taxon>
    </lineage>
</organism>
<evidence type="ECO:0000256" key="1">
    <source>
        <dbReference type="ARBA" id="ARBA00001231"/>
    </source>
</evidence>
<comment type="caution">
    <text evidence="13">The sequence shown here is derived from an EMBL/GenBank/DDBJ whole genome shotgun (WGS) entry which is preliminary data.</text>
</comment>
<dbReference type="GO" id="GO:0004563">
    <property type="term" value="F:beta-N-acetylhexosaminidase activity"/>
    <property type="evidence" value="ECO:0007669"/>
    <property type="project" value="UniProtKB-UniRule"/>
</dbReference>
<evidence type="ECO:0000256" key="11">
    <source>
        <dbReference type="HAMAP-Rule" id="MF_00364"/>
    </source>
</evidence>
<keyword evidence="14" id="KW-1185">Reference proteome</keyword>
<feature type="site" description="Important for catalytic activity" evidence="11">
    <location>
        <position position="171"/>
    </location>
</feature>
<dbReference type="SUPFAM" id="SSF51445">
    <property type="entry name" value="(Trans)glycosidases"/>
    <property type="match status" value="1"/>
</dbReference>
<comment type="subcellular location">
    <subcellularLocation>
        <location evidence="11">Cytoplasm</location>
    </subcellularLocation>
</comment>
<sequence length="328" mass="36014">MGPLWIDVEGCELSAEDKELLAHPTVGGLILFTRNFYDRQQLAALTAAIRQAAKRPILIGVDQEGGRVQRFRDGFSLIPAAAKYASAPNGVELAYQGGWLMAAELIAHDIDLSFAPVLDKGFDSRAIGNRAFGESFETIMTHSKAYLQGMKLVGMATTGKHFPGHGGVVTDTHHDVARDERHDILTQDMAIFRAHINQGNLDAMMPAHVIYPHFDPEPASGSRYWLHTVLREQLGFKGIVFSDDLTMNAAAIMGTPAERATQALAAGCDMLLMCNRRDAHIEVLDNLPISDVPQALALKKRQSFDWQTLSRSSQWRDARAALAPLLDS</sequence>
<reference evidence="13 14" key="1">
    <citation type="submission" date="2020-04" db="EMBL/GenBank/DDBJ databases">
        <title>Vibrio sp. SM6, a novel species isolated from seawater.</title>
        <authorList>
            <person name="Wang X."/>
        </authorList>
    </citation>
    <scope>NUCLEOTIDE SEQUENCE [LARGE SCALE GENOMIC DNA]</scope>
    <source>
        <strain evidence="13 14">SM6</strain>
    </source>
</reference>
<dbReference type="RefSeq" id="WP_168835557.1">
    <property type="nucleotide sequence ID" value="NZ_JABAIK010000004.1"/>
</dbReference>
<dbReference type="HAMAP" id="MF_00364">
    <property type="entry name" value="NagZ"/>
    <property type="match status" value="1"/>
</dbReference>
<gene>
    <name evidence="11 13" type="primary">nagZ</name>
    <name evidence="13" type="ORF">HGP28_04875</name>
</gene>
<evidence type="ECO:0000256" key="3">
    <source>
        <dbReference type="ARBA" id="ARBA00022618"/>
    </source>
</evidence>
<dbReference type="PANTHER" id="PTHR30480:SF13">
    <property type="entry name" value="BETA-HEXOSAMINIDASE"/>
    <property type="match status" value="1"/>
</dbReference>
<dbReference type="PANTHER" id="PTHR30480">
    <property type="entry name" value="BETA-HEXOSAMINIDASE-RELATED"/>
    <property type="match status" value="1"/>
</dbReference>
<dbReference type="PROSITE" id="PS00775">
    <property type="entry name" value="GLYCOSYL_HYDROL_F3"/>
    <property type="match status" value="1"/>
</dbReference>
<dbReference type="GO" id="GO:0071555">
    <property type="term" value="P:cell wall organization"/>
    <property type="evidence" value="ECO:0007669"/>
    <property type="project" value="UniProtKB-KW"/>
</dbReference>
<evidence type="ECO:0000259" key="12">
    <source>
        <dbReference type="Pfam" id="PF00933"/>
    </source>
</evidence>
<protein>
    <recommendedName>
        <fullName evidence="11">Beta-hexosaminidase</fullName>
        <ecNumber evidence="11">3.2.1.52</ecNumber>
    </recommendedName>
    <alternativeName>
        <fullName evidence="11">Beta-N-acetylhexosaminidase</fullName>
    </alternativeName>
    <alternativeName>
        <fullName evidence="11">N-acetyl-beta-glucosaminidase</fullName>
    </alternativeName>
</protein>
<keyword evidence="3 11" id="KW-0132">Cell division</keyword>
<evidence type="ECO:0000256" key="6">
    <source>
        <dbReference type="ARBA" id="ARBA00022984"/>
    </source>
</evidence>
<dbReference type="NCBIfam" id="NF003740">
    <property type="entry name" value="PRK05337.1"/>
    <property type="match status" value="1"/>
</dbReference>
<dbReference type="EMBL" id="JABAIK010000004">
    <property type="protein sequence ID" value="NLS12228.1"/>
    <property type="molecule type" value="Genomic_DNA"/>
</dbReference>
<dbReference type="InterPro" id="IPR050226">
    <property type="entry name" value="NagZ_Beta-hexosaminidase"/>
</dbReference>
<dbReference type="GO" id="GO:0008360">
    <property type="term" value="P:regulation of cell shape"/>
    <property type="evidence" value="ECO:0007669"/>
    <property type="project" value="UniProtKB-KW"/>
</dbReference>